<evidence type="ECO:0000256" key="1">
    <source>
        <dbReference type="SAM" id="Phobius"/>
    </source>
</evidence>
<dbReference type="AlphaFoldDB" id="A0A6N8DKZ5"/>
<keyword evidence="1" id="KW-1133">Transmembrane helix</keyword>
<feature type="transmembrane region" description="Helical" evidence="1">
    <location>
        <begin position="44"/>
        <end position="64"/>
    </location>
</feature>
<protein>
    <submittedName>
        <fullName evidence="3">Uncharacterized protein</fullName>
    </submittedName>
</protein>
<dbReference type="Proteomes" id="UP000439113">
    <property type="component" value="Unassembled WGS sequence"/>
</dbReference>
<evidence type="ECO:0000313" key="3">
    <source>
        <dbReference type="EMBL" id="MTV31250.1"/>
    </source>
</evidence>
<comment type="caution">
    <text evidence="3">The sequence shown here is derived from an EMBL/GenBank/DDBJ whole genome shotgun (WGS) entry which is preliminary data.</text>
</comment>
<dbReference type="EMBL" id="WNKS01000006">
    <property type="protein sequence ID" value="MTV31250.1"/>
    <property type="molecule type" value="Genomic_DNA"/>
</dbReference>
<proteinExistence type="predicted"/>
<feature type="chain" id="PRO_5027059376" evidence="2">
    <location>
        <begin position="23"/>
        <end position="66"/>
    </location>
</feature>
<evidence type="ECO:0000256" key="2">
    <source>
        <dbReference type="SAM" id="SignalP"/>
    </source>
</evidence>
<keyword evidence="1" id="KW-0812">Transmembrane</keyword>
<organism evidence="3 4">
    <name type="scientific">Rhodoblastus acidophilus</name>
    <name type="common">Rhodopseudomonas acidophila</name>
    <dbReference type="NCBI Taxonomy" id="1074"/>
    <lineage>
        <taxon>Bacteria</taxon>
        <taxon>Pseudomonadati</taxon>
        <taxon>Pseudomonadota</taxon>
        <taxon>Alphaproteobacteria</taxon>
        <taxon>Hyphomicrobiales</taxon>
        <taxon>Rhodoblastaceae</taxon>
        <taxon>Rhodoblastus</taxon>
    </lineage>
</organism>
<keyword evidence="1" id="KW-0472">Membrane</keyword>
<keyword evidence="2" id="KW-0732">Signal</keyword>
<evidence type="ECO:0000313" key="4">
    <source>
        <dbReference type="Proteomes" id="UP000439113"/>
    </source>
</evidence>
<feature type="signal peptide" evidence="2">
    <location>
        <begin position="1"/>
        <end position="22"/>
    </location>
</feature>
<accession>A0A6N8DKZ5</accession>
<dbReference type="RefSeq" id="WP_155445935.1">
    <property type="nucleotide sequence ID" value="NZ_JAOQNR010000006.1"/>
</dbReference>
<gene>
    <name evidence="3" type="ORF">GJ654_09605</name>
</gene>
<reference evidence="3 4" key="1">
    <citation type="submission" date="2019-11" db="EMBL/GenBank/DDBJ databases">
        <title>Whole-genome sequence of a Rhodoblastus acidophilus DSM 142.</title>
        <authorList>
            <person name="Kyndt J.A."/>
            <person name="Meyer T.E."/>
        </authorList>
    </citation>
    <scope>NUCLEOTIDE SEQUENCE [LARGE SCALE GENOMIC DNA]</scope>
    <source>
        <strain evidence="3 4">DSM 142</strain>
    </source>
</reference>
<name>A0A6N8DKZ5_RHOAC</name>
<sequence>MKRLVVYAAAALFVLTLIFAQATCSPFASSSRACNGPEGDVWMLPFFLAPVGLPAVVAAIVFMVRG</sequence>